<reference evidence="1" key="1">
    <citation type="submission" date="2021-08" db="EMBL/GenBank/DDBJ databases">
        <title>Hoeflea bacterium WL0058 sp. nov., isolated from the sediment.</title>
        <authorList>
            <person name="Wang L."/>
            <person name="Zhang D."/>
        </authorList>
    </citation>
    <scope>NUCLEOTIDE SEQUENCE</scope>
    <source>
        <strain evidence="1">WL0058</strain>
    </source>
</reference>
<proteinExistence type="predicted"/>
<keyword evidence="2" id="KW-1185">Reference proteome</keyword>
<organism evidence="1 2">
    <name type="scientific">Flavimaribacter sediminis</name>
    <dbReference type="NCBI Taxonomy" id="2865987"/>
    <lineage>
        <taxon>Bacteria</taxon>
        <taxon>Pseudomonadati</taxon>
        <taxon>Pseudomonadota</taxon>
        <taxon>Alphaproteobacteria</taxon>
        <taxon>Hyphomicrobiales</taxon>
        <taxon>Rhizobiaceae</taxon>
        <taxon>Flavimaribacter</taxon>
    </lineage>
</organism>
<dbReference type="Gene3D" id="3.10.450.50">
    <property type="match status" value="1"/>
</dbReference>
<comment type="caution">
    <text evidence="1">The sequence shown here is derived from an EMBL/GenBank/DDBJ whole genome shotgun (WGS) entry which is preliminary data.</text>
</comment>
<evidence type="ECO:0000313" key="1">
    <source>
        <dbReference type="EMBL" id="MBW8636625.1"/>
    </source>
</evidence>
<name>A0AAE2ZLG2_9HYPH</name>
<dbReference type="SUPFAM" id="SSF54427">
    <property type="entry name" value="NTF2-like"/>
    <property type="match status" value="1"/>
</dbReference>
<accession>A0AAE2ZLG2</accession>
<sequence>MNLPIPVQAFFDADKQNNGETPIRNFLSDATVMDEGRTHSGHADIEKWWRVSKEKYHHVAEPLEYREEDGLSKVRARVTGEFLGSPAVLTFAFRLKDDRIRSLEICA</sequence>
<dbReference type="AlphaFoldDB" id="A0AAE2ZLG2"/>
<dbReference type="EMBL" id="JAICBX010000001">
    <property type="protein sequence ID" value="MBW8636625.1"/>
    <property type="molecule type" value="Genomic_DNA"/>
</dbReference>
<dbReference type="RefSeq" id="WP_220227290.1">
    <property type="nucleotide sequence ID" value="NZ_JAICBX010000001.1"/>
</dbReference>
<dbReference type="Proteomes" id="UP001196509">
    <property type="component" value="Unassembled WGS sequence"/>
</dbReference>
<gene>
    <name evidence="1" type="ORF">K1W69_05430</name>
</gene>
<protein>
    <submittedName>
        <fullName evidence="1">Nuclear transport factor 2 family protein</fullName>
    </submittedName>
</protein>
<evidence type="ECO:0000313" key="2">
    <source>
        <dbReference type="Proteomes" id="UP001196509"/>
    </source>
</evidence>
<dbReference type="InterPro" id="IPR032710">
    <property type="entry name" value="NTF2-like_dom_sf"/>
</dbReference>